<dbReference type="Pfam" id="PF14576">
    <property type="entry name" value="SEO_N"/>
    <property type="match status" value="1"/>
</dbReference>
<dbReference type="Pfam" id="PF14577">
    <property type="entry name" value="SEO_C"/>
    <property type="match status" value="1"/>
</dbReference>
<keyword evidence="4" id="KW-1185">Reference proteome</keyword>
<name>A0A445DL04_ARAHY</name>
<dbReference type="EMBL" id="SDMP01000004">
    <property type="protein sequence ID" value="RYR63858.1"/>
    <property type="molecule type" value="Genomic_DNA"/>
</dbReference>
<reference evidence="3 4" key="1">
    <citation type="submission" date="2019-01" db="EMBL/GenBank/DDBJ databases">
        <title>Sequencing of cultivated peanut Arachis hypogaea provides insights into genome evolution and oil improvement.</title>
        <authorList>
            <person name="Chen X."/>
        </authorList>
    </citation>
    <scope>NUCLEOTIDE SEQUENCE [LARGE SCALE GENOMIC DNA]</scope>
    <source>
        <strain evidence="4">cv. Fuhuasheng</strain>
        <tissue evidence="3">Leaves</tissue>
    </source>
</reference>
<dbReference type="PANTHER" id="PTHR33232:SF17">
    <property type="entry name" value="SIEVE ELEMENT OCCLUSION-RELATED"/>
    <property type="match status" value="1"/>
</dbReference>
<dbReference type="AlphaFoldDB" id="A0A445DL04"/>
<dbReference type="PANTHER" id="PTHR33232">
    <property type="entry name" value="PROTEIN SIEVE ELEMENT OCCLUSION B-LIKE"/>
    <property type="match status" value="1"/>
</dbReference>
<dbReference type="STRING" id="3818.A0A445DL04"/>
<dbReference type="InterPro" id="IPR027942">
    <property type="entry name" value="SEO_N"/>
</dbReference>
<sequence>MNFENRPNKITKTNIIMFKAIPHHQGLVNPFEISDEKILEKVYQTHFHCVEKYDHGSLYLVASNVIKHSIETSELIFKNEKQINQDKEETAPSISFPRLPLLKQISCQMICVGSGEKDEFADEITILILKQLRSYSWEAKAAISLAAFALEFGKFWHLALPPRGDELGKWLAELNGIENLSENKEQLSRFNGLMKKVMEVIGECMTNNNEEYNIEDVPALAETLHHIPVLVYWAIITLVTSATHIHSFTHKGYKYELSKFDEKIDSILKNFRELREKCKMQIGAIEDYKRRKDIISSAIETTTNKDIDIVNFLDALIIPNNGSQDQKLVVYNGISREQQVGVQDFKNKYVLLFISSIDDTFEGEIQLLKSINEKLKEDPKEIQGYKKEDLKILWIQLVDEGDGDEKPSKATLENLEKGWYVVKEFKFKTGIRLMREVFNYKDKAIIMLIGPQGKVENHDAKHTISTWGIDGFPFRASDHIRLTKQWDWFWNVLIDLSPSIRELIEKGCYLFIYGSTNNKWIQDFTTALENMNESMKSPETTSIIEWYQFGRESPKIIPCFWIAIDNLLLSTKKQKKNEEKEEENSVTREIQKLLLLKQDPNGWVVLSKGRQVKLLGEGEAMLYTAKAFDAWKKGRLYKEVSFDSGFKHHYEHERSKRKQKCAHREFANYPTDILAQIPCPVKCGHEMEVTSVNYKCCHGLESSHHV</sequence>
<protein>
    <recommendedName>
        <fullName evidence="5">Protein SIEVE ELEMENT OCCLUSION B</fullName>
    </recommendedName>
</protein>
<evidence type="ECO:0000313" key="4">
    <source>
        <dbReference type="Proteomes" id="UP000289738"/>
    </source>
</evidence>
<dbReference type="InterPro" id="IPR027944">
    <property type="entry name" value="SEO_C"/>
</dbReference>
<dbReference type="Proteomes" id="UP000289738">
    <property type="component" value="Chromosome A04"/>
</dbReference>
<evidence type="ECO:0000259" key="2">
    <source>
        <dbReference type="Pfam" id="PF14577"/>
    </source>
</evidence>
<gene>
    <name evidence="3" type="ORF">Ahy_A04g021611</name>
</gene>
<feature type="domain" description="Sieve element occlusion C-terminal" evidence="2">
    <location>
        <begin position="484"/>
        <end position="698"/>
    </location>
</feature>
<feature type="domain" description="Sieve element occlusion N-terminal" evidence="1">
    <location>
        <begin position="34"/>
        <end position="296"/>
    </location>
</feature>
<organism evidence="3 4">
    <name type="scientific">Arachis hypogaea</name>
    <name type="common">Peanut</name>
    <dbReference type="NCBI Taxonomy" id="3818"/>
    <lineage>
        <taxon>Eukaryota</taxon>
        <taxon>Viridiplantae</taxon>
        <taxon>Streptophyta</taxon>
        <taxon>Embryophyta</taxon>
        <taxon>Tracheophyta</taxon>
        <taxon>Spermatophyta</taxon>
        <taxon>Magnoliopsida</taxon>
        <taxon>eudicotyledons</taxon>
        <taxon>Gunneridae</taxon>
        <taxon>Pentapetalae</taxon>
        <taxon>rosids</taxon>
        <taxon>fabids</taxon>
        <taxon>Fabales</taxon>
        <taxon>Fabaceae</taxon>
        <taxon>Papilionoideae</taxon>
        <taxon>50 kb inversion clade</taxon>
        <taxon>dalbergioids sensu lato</taxon>
        <taxon>Dalbergieae</taxon>
        <taxon>Pterocarpus clade</taxon>
        <taxon>Arachis</taxon>
    </lineage>
</organism>
<proteinExistence type="predicted"/>
<evidence type="ECO:0000313" key="3">
    <source>
        <dbReference type="EMBL" id="RYR63858.1"/>
    </source>
</evidence>
<evidence type="ECO:0008006" key="5">
    <source>
        <dbReference type="Google" id="ProtNLM"/>
    </source>
</evidence>
<comment type="caution">
    <text evidence="3">The sequence shown here is derived from an EMBL/GenBank/DDBJ whole genome shotgun (WGS) entry which is preliminary data.</text>
</comment>
<dbReference type="GO" id="GO:0010088">
    <property type="term" value="P:phloem development"/>
    <property type="evidence" value="ECO:0007669"/>
    <property type="project" value="InterPro"/>
</dbReference>
<evidence type="ECO:0000259" key="1">
    <source>
        <dbReference type="Pfam" id="PF14576"/>
    </source>
</evidence>
<dbReference type="InterPro" id="IPR039299">
    <property type="entry name" value="SEOA"/>
</dbReference>
<accession>A0A445DL04</accession>